<keyword evidence="2" id="KW-0812">Transmembrane</keyword>
<reference evidence="3" key="1">
    <citation type="submission" date="2023-07" db="EMBL/GenBank/DDBJ databases">
        <authorList>
            <consortium name="CYATHOMIX"/>
        </authorList>
    </citation>
    <scope>NUCLEOTIDE SEQUENCE</scope>
    <source>
        <strain evidence="3">N/A</strain>
    </source>
</reference>
<feature type="transmembrane region" description="Helical" evidence="2">
    <location>
        <begin position="55"/>
        <end position="77"/>
    </location>
</feature>
<keyword evidence="2" id="KW-0472">Membrane</keyword>
<accession>A0AA36GVQ0</accession>
<proteinExistence type="predicted"/>
<evidence type="ECO:0000256" key="2">
    <source>
        <dbReference type="SAM" id="Phobius"/>
    </source>
</evidence>
<protein>
    <submittedName>
        <fullName evidence="3">Uncharacterized protein</fullName>
    </submittedName>
</protein>
<name>A0AA36GVQ0_CYLNA</name>
<feature type="region of interest" description="Disordered" evidence="1">
    <location>
        <begin position="1"/>
        <end position="39"/>
    </location>
</feature>
<dbReference type="EMBL" id="CATQJL010000223">
    <property type="protein sequence ID" value="CAJ0599230.1"/>
    <property type="molecule type" value="Genomic_DNA"/>
</dbReference>
<organism evidence="3 4">
    <name type="scientific">Cylicocyclus nassatus</name>
    <name type="common">Nematode worm</name>
    <dbReference type="NCBI Taxonomy" id="53992"/>
    <lineage>
        <taxon>Eukaryota</taxon>
        <taxon>Metazoa</taxon>
        <taxon>Ecdysozoa</taxon>
        <taxon>Nematoda</taxon>
        <taxon>Chromadorea</taxon>
        <taxon>Rhabditida</taxon>
        <taxon>Rhabditina</taxon>
        <taxon>Rhabditomorpha</taxon>
        <taxon>Strongyloidea</taxon>
        <taxon>Strongylidae</taxon>
        <taxon>Cylicocyclus</taxon>
    </lineage>
</organism>
<keyword evidence="2" id="KW-1133">Transmembrane helix</keyword>
<feature type="compositionally biased region" description="Polar residues" evidence="1">
    <location>
        <begin position="13"/>
        <end position="30"/>
    </location>
</feature>
<dbReference type="AlphaFoldDB" id="A0AA36GVQ0"/>
<sequence>MYRNDGQGWPESMAQSESGPNRNQSESGPTISPVRHESTDDGANWRKGIAYKLPWAALFLFVVIFGAALTVILTVALTSKQPKGNDELRVMHFSMYKGDMGDEEVKVPPPRLHLVLRAKRDIEEKCSLKKNVKNTDKAISEIVKNKPSQQYNFILYGDYIEEIGPLKSLDAINALKSITPKRQNNTGFNQADAIKTFLSKTDRKKDILVHYAPCNFTYSADDPDMKALAEIVKTETGLSKKFSFVSNTKNSSEVEKTFKAFNITEDVMKKIVIIGSDKDIAEEIKEEG</sequence>
<keyword evidence="4" id="KW-1185">Reference proteome</keyword>
<evidence type="ECO:0000256" key="1">
    <source>
        <dbReference type="SAM" id="MobiDB-lite"/>
    </source>
</evidence>
<dbReference type="Proteomes" id="UP001176961">
    <property type="component" value="Unassembled WGS sequence"/>
</dbReference>
<comment type="caution">
    <text evidence="3">The sequence shown here is derived from an EMBL/GenBank/DDBJ whole genome shotgun (WGS) entry which is preliminary data.</text>
</comment>
<evidence type="ECO:0000313" key="3">
    <source>
        <dbReference type="EMBL" id="CAJ0599230.1"/>
    </source>
</evidence>
<gene>
    <name evidence="3" type="ORF">CYNAS_LOCUS11213</name>
</gene>
<evidence type="ECO:0000313" key="4">
    <source>
        <dbReference type="Proteomes" id="UP001176961"/>
    </source>
</evidence>